<accession>A0A239HKY0</accession>
<keyword evidence="4" id="KW-1185">Reference proteome</keyword>
<dbReference type="Proteomes" id="UP000198309">
    <property type="component" value="Unassembled WGS sequence"/>
</dbReference>
<proteinExistence type="predicted"/>
<keyword evidence="1" id="KW-0472">Membrane</keyword>
<reference evidence="2 5" key="1">
    <citation type="submission" date="2016-10" db="EMBL/GenBank/DDBJ databases">
        <authorList>
            <person name="de Groot N.N."/>
        </authorList>
    </citation>
    <scope>NUCLEOTIDE SEQUENCE [LARGE SCALE GENOMIC DNA]</scope>
    <source>
        <strain evidence="2 5">CCM 7361</strain>
    </source>
</reference>
<name>A0A239HKY0_9PSED</name>
<reference evidence="3 4" key="2">
    <citation type="submission" date="2017-06" db="EMBL/GenBank/DDBJ databases">
        <authorList>
            <person name="Varghese N."/>
            <person name="Submissions S."/>
        </authorList>
    </citation>
    <scope>NUCLEOTIDE SEQUENCE [LARGE SCALE GENOMIC DNA]</scope>
    <source>
        <strain evidence="3 4">RLD-1</strain>
    </source>
</reference>
<gene>
    <name evidence="2" type="ORF">SAMN05216189_104012</name>
    <name evidence="3" type="ORF">SAMN06295949_107160</name>
</gene>
<dbReference type="RefSeq" id="WP_089391062.1">
    <property type="nucleotide sequence ID" value="NZ_FNEC01000040.1"/>
</dbReference>
<feature type="transmembrane region" description="Helical" evidence="1">
    <location>
        <begin position="193"/>
        <end position="214"/>
    </location>
</feature>
<dbReference type="AlphaFoldDB" id="A0A239HKY0"/>
<keyword evidence="1" id="KW-1133">Transmembrane helix</keyword>
<feature type="transmembrane region" description="Helical" evidence="1">
    <location>
        <begin position="167"/>
        <end position="187"/>
    </location>
</feature>
<evidence type="ECO:0000313" key="2">
    <source>
        <dbReference type="EMBL" id="SDK49537.1"/>
    </source>
</evidence>
<keyword evidence="1" id="KW-0812">Transmembrane</keyword>
<sequence length="255" mass="26808">MSNSEKRPLIRRHIGLEELLQLATPGELVAIGEILLDKAHDRLLGDDSARQRLAQCFEAGELYKVVDEIAFEIRALGSVSLASLLRRGEPVSYDEVVRDVASELKAEFSKTDSTSAIEEKVLAKLVEKLAEQAESAKAESQAGSGSWLGRARLNKSFSAVLGPLGKLGMGTAGGGLLSGALGSVAAVGSVAAAGMLAALPLTAVGAVSAGVWAFNNKKRPELEGLTTIVVHIARIRAGVVAADHEDFDNRLRACL</sequence>
<evidence type="ECO:0000313" key="3">
    <source>
        <dbReference type="EMBL" id="SNS81748.1"/>
    </source>
</evidence>
<dbReference type="EMBL" id="FZPC01000007">
    <property type="protein sequence ID" value="SNS81748.1"/>
    <property type="molecule type" value="Genomic_DNA"/>
</dbReference>
<organism evidence="2 5">
    <name type="scientific">Pseudomonas delhiensis</name>
    <dbReference type="NCBI Taxonomy" id="366289"/>
    <lineage>
        <taxon>Bacteria</taxon>
        <taxon>Pseudomonadati</taxon>
        <taxon>Pseudomonadota</taxon>
        <taxon>Gammaproteobacteria</taxon>
        <taxon>Pseudomonadales</taxon>
        <taxon>Pseudomonadaceae</taxon>
        <taxon>Pseudomonas</taxon>
    </lineage>
</organism>
<dbReference type="EMBL" id="FNEC01000040">
    <property type="protein sequence ID" value="SDK49537.1"/>
    <property type="molecule type" value="Genomic_DNA"/>
</dbReference>
<dbReference type="Proteomes" id="UP000199693">
    <property type="component" value="Unassembled WGS sequence"/>
</dbReference>
<evidence type="ECO:0000256" key="1">
    <source>
        <dbReference type="SAM" id="Phobius"/>
    </source>
</evidence>
<protein>
    <submittedName>
        <fullName evidence="2">Uncharacterized protein</fullName>
    </submittedName>
</protein>
<evidence type="ECO:0000313" key="4">
    <source>
        <dbReference type="Proteomes" id="UP000198309"/>
    </source>
</evidence>
<evidence type="ECO:0000313" key="5">
    <source>
        <dbReference type="Proteomes" id="UP000199693"/>
    </source>
</evidence>